<evidence type="ECO:0000313" key="9">
    <source>
        <dbReference type="Proteomes" id="UP000625079"/>
    </source>
</evidence>
<dbReference type="Gene3D" id="1.10.443.10">
    <property type="entry name" value="Intergrase catalytic core"/>
    <property type="match status" value="1"/>
</dbReference>
<keyword evidence="4" id="KW-0233">DNA recombination</keyword>
<reference evidence="7 8" key="2">
    <citation type="submission" date="2018-06" db="EMBL/GenBank/DDBJ databases">
        <title>Comparative genomics of rhizobia nodulating Arachis hypogaea in China.</title>
        <authorList>
            <person name="Li Y."/>
        </authorList>
    </citation>
    <scope>NUCLEOTIDE SEQUENCE [LARGE SCALE GENOMIC DNA]</scope>
    <source>
        <strain evidence="7 8">CCBAU 51658</strain>
    </source>
</reference>
<dbReference type="InterPro" id="IPR050808">
    <property type="entry name" value="Phage_Integrase"/>
</dbReference>
<evidence type="ECO:0000256" key="4">
    <source>
        <dbReference type="ARBA" id="ARBA00023172"/>
    </source>
</evidence>
<dbReference type="InterPro" id="IPR010998">
    <property type="entry name" value="Integrase_recombinase_N"/>
</dbReference>
<dbReference type="AlphaFoldDB" id="A0A410VEX6"/>
<dbReference type="Gene3D" id="3.30.160.390">
    <property type="entry name" value="Integrase, DNA-binding domain"/>
    <property type="match status" value="1"/>
</dbReference>
<protein>
    <submittedName>
        <fullName evidence="6">Integrase</fullName>
    </submittedName>
</protein>
<evidence type="ECO:0000259" key="5">
    <source>
        <dbReference type="PROSITE" id="PS51898"/>
    </source>
</evidence>
<organism evidence="6 9">
    <name type="scientific">Bradyrhizobium guangdongense</name>
    <dbReference type="NCBI Taxonomy" id="1325090"/>
    <lineage>
        <taxon>Bacteria</taxon>
        <taxon>Pseudomonadati</taxon>
        <taxon>Pseudomonadota</taxon>
        <taxon>Alphaproteobacteria</taxon>
        <taxon>Hyphomicrobiales</taxon>
        <taxon>Nitrobacteraceae</taxon>
        <taxon>Bradyrhizobium</taxon>
    </lineage>
</organism>
<dbReference type="Proteomes" id="UP000593880">
    <property type="component" value="Chromosome"/>
</dbReference>
<evidence type="ECO:0000313" key="6">
    <source>
        <dbReference type="EMBL" id="GGI32659.1"/>
    </source>
</evidence>
<dbReference type="CDD" id="cd00801">
    <property type="entry name" value="INT_P4_C"/>
    <property type="match status" value="1"/>
</dbReference>
<keyword evidence="2" id="KW-0229">DNA integration</keyword>
<name>A0A410VEX6_9BRAD</name>
<keyword evidence="8" id="KW-1185">Reference proteome</keyword>
<dbReference type="EMBL" id="CP030057">
    <property type="protein sequence ID" value="QOZ63277.1"/>
    <property type="molecule type" value="Genomic_DNA"/>
</dbReference>
<dbReference type="InterPro" id="IPR025166">
    <property type="entry name" value="Integrase_DNA_bind_dom"/>
</dbReference>
<evidence type="ECO:0000256" key="2">
    <source>
        <dbReference type="ARBA" id="ARBA00022908"/>
    </source>
</evidence>
<evidence type="ECO:0000313" key="7">
    <source>
        <dbReference type="EMBL" id="QOZ63277.1"/>
    </source>
</evidence>
<dbReference type="InterPro" id="IPR038488">
    <property type="entry name" value="Integrase_DNA-bd_sf"/>
</dbReference>
<comment type="similarity">
    <text evidence="1">Belongs to the 'phage' integrase family.</text>
</comment>
<accession>A0A410VEX6</accession>
<feature type="domain" description="Tyr recombinase" evidence="5">
    <location>
        <begin position="190"/>
        <end position="362"/>
    </location>
</feature>
<dbReference type="Proteomes" id="UP000625079">
    <property type="component" value="Unassembled WGS sequence"/>
</dbReference>
<dbReference type="GO" id="GO:0003677">
    <property type="term" value="F:DNA binding"/>
    <property type="evidence" value="ECO:0007669"/>
    <property type="project" value="UniProtKB-KW"/>
</dbReference>
<dbReference type="PANTHER" id="PTHR30629:SF2">
    <property type="entry name" value="PROPHAGE INTEGRASE INTS-RELATED"/>
    <property type="match status" value="1"/>
</dbReference>
<dbReference type="GO" id="GO:0015074">
    <property type="term" value="P:DNA integration"/>
    <property type="evidence" value="ECO:0007669"/>
    <property type="project" value="UniProtKB-KW"/>
</dbReference>
<evidence type="ECO:0000256" key="3">
    <source>
        <dbReference type="ARBA" id="ARBA00023125"/>
    </source>
</evidence>
<gene>
    <name evidence="6" type="primary">int</name>
    <name evidence="6" type="ORF">GCM10010987_70530</name>
    <name evidence="7" type="ORF">XH86_34505</name>
</gene>
<reference evidence="6" key="3">
    <citation type="submission" date="2022-12" db="EMBL/GenBank/DDBJ databases">
        <authorList>
            <person name="Sun Q."/>
            <person name="Zhou Y."/>
        </authorList>
    </citation>
    <scope>NUCLEOTIDE SEQUENCE</scope>
    <source>
        <strain evidence="6">CGMCC 1.15034</strain>
    </source>
</reference>
<keyword evidence="3" id="KW-0238">DNA-binding</keyword>
<dbReference type="RefSeq" id="WP_128968855.1">
    <property type="nucleotide sequence ID" value="NZ_BMHC01000025.1"/>
</dbReference>
<dbReference type="InterPro" id="IPR013762">
    <property type="entry name" value="Integrase-like_cat_sf"/>
</dbReference>
<dbReference type="PANTHER" id="PTHR30629">
    <property type="entry name" value="PROPHAGE INTEGRASE"/>
    <property type="match status" value="1"/>
</dbReference>
<dbReference type="SUPFAM" id="SSF56349">
    <property type="entry name" value="DNA breaking-rejoining enzymes"/>
    <property type="match status" value="1"/>
</dbReference>
<dbReference type="InterPro" id="IPR002104">
    <property type="entry name" value="Integrase_catalytic"/>
</dbReference>
<evidence type="ECO:0000313" key="8">
    <source>
        <dbReference type="Proteomes" id="UP000593880"/>
    </source>
</evidence>
<sequence length="405" mass="46377">MKANLTDVSLRALKPPPKGQLTVWDKTSPLGVRVSQGGSKTFILMIGSGKRRTLGRFGIVTLSKAREEARRILAEKTLGITAPVVKTGVLFDVAVTTFIEDHYQSKKPRTKHEAKRLLTTKFPLLSMKLLSEITDEHISADLKKLADTPSERLHAFRVLRVFFKWCMRPPHRYIKHSPLDGYPVPGKDKKGKRILSDDELRKVWNACEGMFGDMIRLLILWGCRNGEIGRLMPQWIERDILTIPGEFTKNGRAHAIPILPIARAILDRNKTNARYYFPGRLIDDHFKDGSWGKFKKELDKRSGVSGWQIRDLRRTFRSMLARFKVPREIAEIALNHVTGAGRNDLDEIYDRYDYLSEKKDALTKIESYVTNLLNSHSQQTVSDIRSNQSFTLTPRSANSFHIWEP</sequence>
<dbReference type="InterPro" id="IPR011010">
    <property type="entry name" value="DNA_brk_join_enz"/>
</dbReference>
<dbReference type="Gene3D" id="1.10.150.130">
    <property type="match status" value="1"/>
</dbReference>
<dbReference type="GO" id="GO:0006310">
    <property type="term" value="P:DNA recombination"/>
    <property type="evidence" value="ECO:0007669"/>
    <property type="project" value="UniProtKB-KW"/>
</dbReference>
<dbReference type="EMBL" id="BMHC01000025">
    <property type="protein sequence ID" value="GGI32659.1"/>
    <property type="molecule type" value="Genomic_DNA"/>
</dbReference>
<dbReference type="PROSITE" id="PS51898">
    <property type="entry name" value="TYR_RECOMBINASE"/>
    <property type="match status" value="1"/>
</dbReference>
<dbReference type="Pfam" id="PF13356">
    <property type="entry name" value="Arm-DNA-bind_3"/>
    <property type="match status" value="1"/>
</dbReference>
<proteinExistence type="inferred from homology"/>
<reference evidence="6" key="1">
    <citation type="journal article" date="2014" name="Int. J. Syst. Evol. Microbiol.">
        <title>Complete genome sequence of Corynebacterium casei LMG S-19264T (=DSM 44701T), isolated from a smear-ripened cheese.</title>
        <authorList>
            <consortium name="US DOE Joint Genome Institute (JGI-PGF)"/>
            <person name="Walter F."/>
            <person name="Albersmeier A."/>
            <person name="Kalinowski J."/>
            <person name="Ruckert C."/>
        </authorList>
    </citation>
    <scope>NUCLEOTIDE SEQUENCE</scope>
    <source>
        <strain evidence="6">CGMCC 1.15034</strain>
    </source>
</reference>
<dbReference type="OrthoDB" id="7615137at2"/>
<evidence type="ECO:0000256" key="1">
    <source>
        <dbReference type="ARBA" id="ARBA00008857"/>
    </source>
</evidence>